<dbReference type="InterPro" id="IPR001977">
    <property type="entry name" value="Depp_CoAkinase"/>
</dbReference>
<keyword evidence="3" id="KW-0472">Membrane</keyword>
<evidence type="ECO:0000256" key="3">
    <source>
        <dbReference type="SAM" id="Phobius"/>
    </source>
</evidence>
<evidence type="ECO:0000256" key="1">
    <source>
        <dbReference type="ARBA" id="ARBA00022741"/>
    </source>
</evidence>
<dbReference type="GO" id="GO:0015937">
    <property type="term" value="P:coenzyme A biosynthetic process"/>
    <property type="evidence" value="ECO:0007669"/>
    <property type="project" value="InterPro"/>
</dbReference>
<organism evidence="4">
    <name type="scientific">Spongospora subterranea</name>
    <dbReference type="NCBI Taxonomy" id="70186"/>
    <lineage>
        <taxon>Eukaryota</taxon>
        <taxon>Sar</taxon>
        <taxon>Rhizaria</taxon>
        <taxon>Endomyxa</taxon>
        <taxon>Phytomyxea</taxon>
        <taxon>Plasmodiophorida</taxon>
        <taxon>Plasmodiophoridae</taxon>
        <taxon>Spongospora</taxon>
    </lineage>
</organism>
<dbReference type="GO" id="GO:0005524">
    <property type="term" value="F:ATP binding"/>
    <property type="evidence" value="ECO:0007669"/>
    <property type="project" value="UniProtKB-KW"/>
</dbReference>
<keyword evidence="3" id="KW-0812">Transmembrane</keyword>
<dbReference type="PROSITE" id="PS51219">
    <property type="entry name" value="DPCK"/>
    <property type="match status" value="1"/>
</dbReference>
<dbReference type="GO" id="GO:0004140">
    <property type="term" value="F:dephospho-CoA kinase activity"/>
    <property type="evidence" value="ECO:0007669"/>
    <property type="project" value="InterPro"/>
</dbReference>
<name>A0A0H5RA86_9EUKA</name>
<feature type="transmembrane region" description="Helical" evidence="3">
    <location>
        <begin position="240"/>
        <end position="261"/>
    </location>
</feature>
<keyword evidence="2" id="KW-0067">ATP-binding</keyword>
<evidence type="ECO:0000313" key="4">
    <source>
        <dbReference type="EMBL" id="CRZ10587.1"/>
    </source>
</evidence>
<dbReference type="SUPFAM" id="SSF52540">
    <property type="entry name" value="P-loop containing nucleoside triphosphate hydrolases"/>
    <property type="match status" value="1"/>
</dbReference>
<protein>
    <recommendedName>
        <fullName evidence="5">Dephospho-CoA kinase</fullName>
    </recommendedName>
</protein>
<reference evidence="4" key="1">
    <citation type="submission" date="2015-04" db="EMBL/GenBank/DDBJ databases">
        <title>The genome sequence of the plant pathogenic Rhizarian Plasmodiophora brassicae reveals insights in its biotrophic life cycle and the origin of chitin synthesis.</title>
        <authorList>
            <person name="Schwelm A."/>
            <person name="Fogelqvist J."/>
            <person name="Knaust A."/>
            <person name="Julke S."/>
            <person name="Lilja T."/>
            <person name="Dhandapani V."/>
            <person name="Bonilla-Rosso G."/>
            <person name="Karlsson M."/>
            <person name="Shevchenko A."/>
            <person name="Choi S.R."/>
            <person name="Kim H.G."/>
            <person name="Park J.Y."/>
            <person name="Lim Y.P."/>
            <person name="Ludwig-Muller J."/>
            <person name="Dixelius C."/>
        </authorList>
    </citation>
    <scope>NUCLEOTIDE SEQUENCE</scope>
    <source>
        <tissue evidence="4">Potato root galls</tissue>
    </source>
</reference>
<dbReference type="EMBL" id="HACM01010145">
    <property type="protein sequence ID" value="CRZ10587.1"/>
    <property type="molecule type" value="Transcribed_RNA"/>
</dbReference>
<dbReference type="CDD" id="cd02022">
    <property type="entry name" value="DPCK"/>
    <property type="match status" value="1"/>
</dbReference>
<sequence>MLIVLTCILIISICIAAYLKWRYGLYIVGITGGIASGKSLYCSGLKEAGWAVIDLDQLSHDIQLPGTSTWTSIVNEFSSPPSSIFNPSSPLLNPTDMSISRPYLASLVFADKRKLAILNRIMRWPILKKLIFQIFHAFFFRHTHVVFVEAPLLFESGLHHICDVVITIDCPYDDQLSRICNRHSCSHSEAEKRVASQMSSAEKAQRADILVKNAGSKQALYDRAHELILPGRPLLTKTMIILWICIVIFIGISVFIGDIIISVQQSVVNHIIG</sequence>
<dbReference type="AlphaFoldDB" id="A0A0H5RA86"/>
<dbReference type="InterPro" id="IPR027417">
    <property type="entry name" value="P-loop_NTPase"/>
</dbReference>
<proteinExistence type="inferred from homology"/>
<dbReference type="PANTHER" id="PTHR10695:SF46">
    <property type="entry name" value="BIFUNCTIONAL COENZYME A SYNTHASE-RELATED"/>
    <property type="match status" value="1"/>
</dbReference>
<dbReference type="Gene3D" id="3.40.50.300">
    <property type="entry name" value="P-loop containing nucleotide triphosphate hydrolases"/>
    <property type="match status" value="1"/>
</dbReference>
<dbReference type="NCBIfam" id="TIGR00152">
    <property type="entry name" value="dephospho-CoA kinase"/>
    <property type="match status" value="1"/>
</dbReference>
<dbReference type="PANTHER" id="PTHR10695">
    <property type="entry name" value="DEPHOSPHO-COA KINASE-RELATED"/>
    <property type="match status" value="1"/>
</dbReference>
<evidence type="ECO:0008006" key="5">
    <source>
        <dbReference type="Google" id="ProtNLM"/>
    </source>
</evidence>
<evidence type="ECO:0000256" key="2">
    <source>
        <dbReference type="ARBA" id="ARBA00022840"/>
    </source>
</evidence>
<dbReference type="Pfam" id="PF01121">
    <property type="entry name" value="CoaE"/>
    <property type="match status" value="1"/>
</dbReference>
<keyword evidence="1" id="KW-0547">Nucleotide-binding</keyword>
<accession>A0A0H5RA86</accession>
<dbReference type="HAMAP" id="MF_00376">
    <property type="entry name" value="Dephospho_CoA_kinase"/>
    <property type="match status" value="1"/>
</dbReference>
<keyword evidence="3" id="KW-1133">Transmembrane helix</keyword>